<protein>
    <submittedName>
        <fullName evidence="1">Uncharacterized protein</fullName>
    </submittedName>
</protein>
<gene>
    <name evidence="1" type="ORF">FA13DRAFT_1727181</name>
</gene>
<accession>A0A4Y7TRK6</accession>
<dbReference type="EMBL" id="QPFP01000005">
    <property type="protein sequence ID" value="TEB36817.1"/>
    <property type="molecule type" value="Genomic_DNA"/>
</dbReference>
<dbReference type="AlphaFoldDB" id="A0A4Y7TRK6"/>
<evidence type="ECO:0000313" key="2">
    <source>
        <dbReference type="Proteomes" id="UP000298030"/>
    </source>
</evidence>
<name>A0A4Y7TRK6_COPMI</name>
<keyword evidence="2" id="KW-1185">Reference proteome</keyword>
<sequence>MHVPTSLQPSHPRISTTLFPFPFRSPHLNSSLNMVDFDHSNTPGAMLPSFNDPSPRSRHLTIFAFS</sequence>
<evidence type="ECO:0000313" key="1">
    <source>
        <dbReference type="EMBL" id="TEB36817.1"/>
    </source>
</evidence>
<feature type="non-terminal residue" evidence="1">
    <location>
        <position position="66"/>
    </location>
</feature>
<organism evidence="1 2">
    <name type="scientific">Coprinellus micaceus</name>
    <name type="common">Glistening ink-cap mushroom</name>
    <name type="synonym">Coprinus micaceus</name>
    <dbReference type="NCBI Taxonomy" id="71717"/>
    <lineage>
        <taxon>Eukaryota</taxon>
        <taxon>Fungi</taxon>
        <taxon>Dikarya</taxon>
        <taxon>Basidiomycota</taxon>
        <taxon>Agaricomycotina</taxon>
        <taxon>Agaricomycetes</taxon>
        <taxon>Agaricomycetidae</taxon>
        <taxon>Agaricales</taxon>
        <taxon>Agaricineae</taxon>
        <taxon>Psathyrellaceae</taxon>
        <taxon>Coprinellus</taxon>
    </lineage>
</organism>
<proteinExistence type="predicted"/>
<reference evidence="1 2" key="1">
    <citation type="journal article" date="2019" name="Nat. Ecol. Evol.">
        <title>Megaphylogeny resolves global patterns of mushroom evolution.</title>
        <authorList>
            <person name="Varga T."/>
            <person name="Krizsan K."/>
            <person name="Foldi C."/>
            <person name="Dima B."/>
            <person name="Sanchez-Garcia M."/>
            <person name="Sanchez-Ramirez S."/>
            <person name="Szollosi G.J."/>
            <person name="Szarkandi J.G."/>
            <person name="Papp V."/>
            <person name="Albert L."/>
            <person name="Andreopoulos W."/>
            <person name="Angelini C."/>
            <person name="Antonin V."/>
            <person name="Barry K.W."/>
            <person name="Bougher N.L."/>
            <person name="Buchanan P."/>
            <person name="Buyck B."/>
            <person name="Bense V."/>
            <person name="Catcheside P."/>
            <person name="Chovatia M."/>
            <person name="Cooper J."/>
            <person name="Damon W."/>
            <person name="Desjardin D."/>
            <person name="Finy P."/>
            <person name="Geml J."/>
            <person name="Haridas S."/>
            <person name="Hughes K."/>
            <person name="Justo A."/>
            <person name="Karasinski D."/>
            <person name="Kautmanova I."/>
            <person name="Kiss B."/>
            <person name="Kocsube S."/>
            <person name="Kotiranta H."/>
            <person name="LaButti K.M."/>
            <person name="Lechner B.E."/>
            <person name="Liimatainen K."/>
            <person name="Lipzen A."/>
            <person name="Lukacs Z."/>
            <person name="Mihaltcheva S."/>
            <person name="Morgado L.N."/>
            <person name="Niskanen T."/>
            <person name="Noordeloos M.E."/>
            <person name="Ohm R.A."/>
            <person name="Ortiz-Santana B."/>
            <person name="Ovrebo C."/>
            <person name="Racz N."/>
            <person name="Riley R."/>
            <person name="Savchenko A."/>
            <person name="Shiryaev A."/>
            <person name="Soop K."/>
            <person name="Spirin V."/>
            <person name="Szebenyi C."/>
            <person name="Tomsovsky M."/>
            <person name="Tulloss R.E."/>
            <person name="Uehling J."/>
            <person name="Grigoriev I.V."/>
            <person name="Vagvolgyi C."/>
            <person name="Papp T."/>
            <person name="Martin F.M."/>
            <person name="Miettinen O."/>
            <person name="Hibbett D.S."/>
            <person name="Nagy L.G."/>
        </authorList>
    </citation>
    <scope>NUCLEOTIDE SEQUENCE [LARGE SCALE GENOMIC DNA]</scope>
    <source>
        <strain evidence="1 2">FP101781</strain>
    </source>
</reference>
<dbReference type="Proteomes" id="UP000298030">
    <property type="component" value="Unassembled WGS sequence"/>
</dbReference>
<comment type="caution">
    <text evidence="1">The sequence shown here is derived from an EMBL/GenBank/DDBJ whole genome shotgun (WGS) entry which is preliminary data.</text>
</comment>